<accession>A0A327SUU0</accession>
<organism evidence="2 3">
    <name type="scientific">Pedobacter cryoconitis</name>
    <dbReference type="NCBI Taxonomy" id="188932"/>
    <lineage>
        <taxon>Bacteria</taxon>
        <taxon>Pseudomonadati</taxon>
        <taxon>Bacteroidota</taxon>
        <taxon>Sphingobacteriia</taxon>
        <taxon>Sphingobacteriales</taxon>
        <taxon>Sphingobacteriaceae</taxon>
        <taxon>Pedobacter</taxon>
    </lineage>
</organism>
<dbReference type="AlphaFoldDB" id="A0A327SUU0"/>
<dbReference type="Proteomes" id="UP000249754">
    <property type="component" value="Unassembled WGS sequence"/>
</dbReference>
<protein>
    <recommendedName>
        <fullName evidence="1">DUF6985 domain-containing protein</fullName>
    </recommendedName>
</protein>
<dbReference type="InterPro" id="IPR054254">
    <property type="entry name" value="DUF6985"/>
</dbReference>
<comment type="caution">
    <text evidence="2">The sequence shown here is derived from an EMBL/GenBank/DDBJ whole genome shotgun (WGS) entry which is preliminary data.</text>
</comment>
<evidence type="ECO:0000313" key="2">
    <source>
        <dbReference type="EMBL" id="RAJ33070.1"/>
    </source>
</evidence>
<name>A0A327SUU0_9SPHI</name>
<evidence type="ECO:0000313" key="3">
    <source>
        <dbReference type="Proteomes" id="UP000249754"/>
    </source>
</evidence>
<feature type="domain" description="DUF6985" evidence="1">
    <location>
        <begin position="168"/>
        <end position="299"/>
    </location>
</feature>
<evidence type="ECO:0000259" key="1">
    <source>
        <dbReference type="Pfam" id="PF22481"/>
    </source>
</evidence>
<gene>
    <name evidence="2" type="ORF">LY11_01760</name>
</gene>
<dbReference type="Pfam" id="PF22481">
    <property type="entry name" value="DUF6985"/>
    <property type="match status" value="1"/>
</dbReference>
<dbReference type="RefSeq" id="WP_211321511.1">
    <property type="nucleotide sequence ID" value="NZ_QLLR01000005.1"/>
</dbReference>
<sequence length="317" mass="36606">MSNAAEIITAIDTFLDKFSLKKNKLEDKDLISFIEEKWAQADDGKYEIHMGSIIIGRMINEYIAVKDFENMKRWLEMSDRHSLSKKNPAYINNYYNGDCCLECGQEEEALKYLRLCYEENPEYIFTGGAGCIGFFNKHLEHPVMLSKDNTEEEEDFTDFIELKGWQAFFQEDTSEFQYDLIGDKPIKKASANHKRGLAYIADNQSKILEVILTGLLEQYPTLQNEYGYSCSDKQDFMPDVMAIKDFADLLSPVGIHIFSVYQDKFPYIGYEFSCSWDTEHGLGFMMFQNRIIEIGGADTSFLSWIAKADLKQQKNIS</sequence>
<dbReference type="EMBL" id="QLLR01000005">
    <property type="protein sequence ID" value="RAJ33070.1"/>
    <property type="molecule type" value="Genomic_DNA"/>
</dbReference>
<proteinExistence type="predicted"/>
<reference evidence="2 3" key="1">
    <citation type="submission" date="2018-06" db="EMBL/GenBank/DDBJ databases">
        <title>Genomic Encyclopedia of Archaeal and Bacterial Type Strains, Phase II (KMG-II): from individual species to whole genera.</title>
        <authorList>
            <person name="Goeker M."/>
        </authorList>
    </citation>
    <scope>NUCLEOTIDE SEQUENCE [LARGE SCALE GENOMIC DNA]</scope>
    <source>
        <strain evidence="2 3">DSM 14825</strain>
    </source>
</reference>